<dbReference type="GO" id="GO:0016810">
    <property type="term" value="F:hydrolase activity, acting on carbon-nitrogen (but not peptide) bonds"/>
    <property type="evidence" value="ECO:0007669"/>
    <property type="project" value="InterPro"/>
</dbReference>
<dbReference type="InterPro" id="IPR002509">
    <property type="entry name" value="NODB_dom"/>
</dbReference>
<name>A0A0D7EM74_RHOPL</name>
<dbReference type="SUPFAM" id="SSF88713">
    <property type="entry name" value="Glycoside hydrolase/deacetylase"/>
    <property type="match status" value="1"/>
</dbReference>
<comment type="caution">
    <text evidence="7">The sequence shown here is derived from an EMBL/GenBank/DDBJ whole genome shotgun (WGS) entry which is preliminary data.</text>
</comment>
<evidence type="ECO:0000256" key="2">
    <source>
        <dbReference type="ARBA" id="ARBA00010973"/>
    </source>
</evidence>
<accession>A0A0D7EM74</accession>
<proteinExistence type="inferred from homology"/>
<feature type="domain" description="NodB homology" evidence="6">
    <location>
        <begin position="90"/>
        <end position="291"/>
    </location>
</feature>
<gene>
    <name evidence="7" type="ORF">OO17_17425</name>
</gene>
<evidence type="ECO:0000256" key="1">
    <source>
        <dbReference type="ARBA" id="ARBA00003236"/>
    </source>
</evidence>
<keyword evidence="4" id="KW-0732">Signal</keyword>
<dbReference type="InterPro" id="IPR011330">
    <property type="entry name" value="Glyco_hydro/deAcase_b/a-brl"/>
</dbReference>
<dbReference type="Proteomes" id="UP000032515">
    <property type="component" value="Unassembled WGS sequence"/>
</dbReference>
<dbReference type="RefSeq" id="WP_044413761.1">
    <property type="nucleotide sequence ID" value="NZ_JXXE01000350.1"/>
</dbReference>
<dbReference type="PANTHER" id="PTHR34216">
    <property type="match status" value="1"/>
</dbReference>
<dbReference type="Pfam" id="PF01522">
    <property type="entry name" value="Polysacc_deac_1"/>
    <property type="match status" value="1"/>
</dbReference>
<evidence type="ECO:0000256" key="3">
    <source>
        <dbReference type="ARBA" id="ARBA00020071"/>
    </source>
</evidence>
<evidence type="ECO:0000313" key="8">
    <source>
        <dbReference type="Proteomes" id="UP000032515"/>
    </source>
</evidence>
<comment type="function">
    <text evidence="1">Is involved in generating a small heat-stable compound (Nod), an acylated oligomer of N-acetylglucosamine, that stimulates mitosis in various plant protoplasts.</text>
</comment>
<evidence type="ECO:0000256" key="4">
    <source>
        <dbReference type="ARBA" id="ARBA00022729"/>
    </source>
</evidence>
<comment type="similarity">
    <text evidence="2">Belongs to the polysaccharide deacetylase family.</text>
</comment>
<organism evidence="7 8">
    <name type="scientific">Rhodopseudomonas palustris</name>
    <dbReference type="NCBI Taxonomy" id="1076"/>
    <lineage>
        <taxon>Bacteria</taxon>
        <taxon>Pseudomonadati</taxon>
        <taxon>Pseudomonadota</taxon>
        <taxon>Alphaproteobacteria</taxon>
        <taxon>Hyphomicrobiales</taxon>
        <taxon>Nitrobacteraceae</taxon>
        <taxon>Rhodopseudomonas</taxon>
    </lineage>
</organism>
<evidence type="ECO:0000313" key="7">
    <source>
        <dbReference type="EMBL" id="KIZ40557.1"/>
    </source>
</evidence>
<sequence>MRNRIWAAARQLAYFSGVSRLVELAGGGAGAILRIRRVRPARKERFQPLKSSEITPQALDRLIRAIRRWHCEVIPLEEVCARIAHPGPAGRFVCLTFDGADRDLMAFAYPVLSRHRVPFTVYLPTAFVDGVGEAWWLALEQVIAATDRVALLIDDVERRFDTTSVADKVQAYHYLDGWLRSLPPAELSAAINDLCKRYAVDLAQVSREAALNWDHIATLAADPNVSFGSATVNYPILANLDDSAAQKEIIMGRAVARAALGREVAHFGYPFGDRGSFNARHVGIVAQAGFASAVTALPGTIGRKPVELHALPRVTWDGRGRSLRALRVMLSGL</sequence>
<dbReference type="AlphaFoldDB" id="A0A0D7EM74"/>
<dbReference type="PANTHER" id="PTHR34216:SF7">
    <property type="entry name" value="POLY-BETA-1,6-N-ACETYL-D-GLUCOSAMINE N-DEACETYLASE"/>
    <property type="match status" value="1"/>
</dbReference>
<dbReference type="InterPro" id="IPR051398">
    <property type="entry name" value="Polysacch_Deacetylase"/>
</dbReference>
<evidence type="ECO:0000256" key="5">
    <source>
        <dbReference type="ARBA" id="ARBA00032976"/>
    </source>
</evidence>
<dbReference type="PATRIC" id="fig|1076.23.peg.3766"/>
<dbReference type="Gene3D" id="3.20.20.370">
    <property type="entry name" value="Glycoside hydrolase/deacetylase"/>
    <property type="match status" value="1"/>
</dbReference>
<protein>
    <recommendedName>
        <fullName evidence="3">Chitooligosaccharide deacetylase</fullName>
    </recommendedName>
    <alternativeName>
        <fullName evidence="5">Nodulation protein B</fullName>
    </alternativeName>
</protein>
<dbReference type="EMBL" id="JXXE01000350">
    <property type="protein sequence ID" value="KIZ40557.1"/>
    <property type="molecule type" value="Genomic_DNA"/>
</dbReference>
<evidence type="ECO:0000259" key="6">
    <source>
        <dbReference type="Pfam" id="PF01522"/>
    </source>
</evidence>
<dbReference type="GO" id="GO:0005975">
    <property type="term" value="P:carbohydrate metabolic process"/>
    <property type="evidence" value="ECO:0007669"/>
    <property type="project" value="InterPro"/>
</dbReference>
<reference evidence="7 8" key="1">
    <citation type="submission" date="2014-11" db="EMBL/GenBank/DDBJ databases">
        <title>Genomics and ecophysiology of heterotrophic nitrogen fixing bacteria isolated from estuarine surface water.</title>
        <authorList>
            <person name="Bentzon-Tilia M."/>
            <person name="Severin I."/>
            <person name="Hansen L.H."/>
            <person name="Riemann L."/>
        </authorList>
    </citation>
    <scope>NUCLEOTIDE SEQUENCE [LARGE SCALE GENOMIC DNA]</scope>
    <source>
        <strain evidence="7 8">BAL398</strain>
    </source>
</reference>